<protein>
    <submittedName>
        <fullName evidence="1">Extracellular solute-binding protein</fullName>
    </submittedName>
</protein>
<dbReference type="InterPro" id="IPR006311">
    <property type="entry name" value="TAT_signal"/>
</dbReference>
<accession>A0A7J3X902</accession>
<dbReference type="PROSITE" id="PS51318">
    <property type="entry name" value="TAT"/>
    <property type="match status" value="1"/>
</dbReference>
<sequence length="438" mass="47902">MPTRREFLKLAAVGVGAFAVGLAGGYQWGYSSAPAAAVPAPQPRSLSILGRDAEHQDINTAVIDFFTREKPNYKVEYAPLAYAPLYDKIVLTLQEASPAYDLIYMDDPWIPMFGEQGWLADIEALAREVGVRLDLGDFPSVLVDVGRHPYKTGKLVALPQLGNVQIFAYRKDVFDKLGLPEPKTWTDVLNACEKIKASGLVEHPIAFRGMKGNPVVTAFIPLLYAFGGRILTDDLKKCALDSKAVEALEFLLELKKYAPPGVENFGTPDVRDRLIGGKIAMSTETWPGWIKDADNPAVSKVPGLLAYTTTPSEREKPSPLLGVWYWGIPVASQNKDAALEYILYTTSARMQKIMAMLKSLPPVCLSVGADKEVVGLRRWVAVQIESLKVAVPRPRTPHWPKIEDIFGGYLNQALAGVIKPADAIAKACEEINKVLAGG</sequence>
<organism evidence="1">
    <name type="scientific">Thermofilum pendens</name>
    <dbReference type="NCBI Taxonomy" id="2269"/>
    <lineage>
        <taxon>Archaea</taxon>
        <taxon>Thermoproteota</taxon>
        <taxon>Thermoprotei</taxon>
        <taxon>Thermofilales</taxon>
        <taxon>Thermofilaceae</taxon>
        <taxon>Thermofilum</taxon>
    </lineage>
</organism>
<dbReference type="InterPro" id="IPR050490">
    <property type="entry name" value="Bact_solute-bd_prot1"/>
</dbReference>
<evidence type="ECO:0000313" key="1">
    <source>
        <dbReference type="EMBL" id="HHP05505.1"/>
    </source>
</evidence>
<proteinExistence type="predicted"/>
<gene>
    <name evidence="1" type="ORF">ENM88_07165</name>
</gene>
<dbReference type="InterPro" id="IPR006059">
    <property type="entry name" value="SBP"/>
</dbReference>
<dbReference type="PANTHER" id="PTHR43649:SF12">
    <property type="entry name" value="DIACETYLCHITOBIOSE BINDING PROTEIN DASA"/>
    <property type="match status" value="1"/>
</dbReference>
<dbReference type="Pfam" id="PF01547">
    <property type="entry name" value="SBP_bac_1"/>
    <property type="match status" value="1"/>
</dbReference>
<dbReference type="EMBL" id="DRZM01000208">
    <property type="protein sequence ID" value="HHP05505.1"/>
    <property type="molecule type" value="Genomic_DNA"/>
</dbReference>
<dbReference type="InterPro" id="IPR019546">
    <property type="entry name" value="TAT_signal_bac_arc"/>
</dbReference>
<dbReference type="AlphaFoldDB" id="A0A7J3X902"/>
<dbReference type="NCBIfam" id="TIGR01409">
    <property type="entry name" value="TAT_signal_seq"/>
    <property type="match status" value="1"/>
</dbReference>
<comment type="caution">
    <text evidence="1">The sequence shown here is derived from an EMBL/GenBank/DDBJ whole genome shotgun (WGS) entry which is preliminary data.</text>
</comment>
<dbReference type="Gene3D" id="3.40.190.10">
    <property type="entry name" value="Periplasmic binding protein-like II"/>
    <property type="match status" value="2"/>
</dbReference>
<dbReference type="PANTHER" id="PTHR43649">
    <property type="entry name" value="ARABINOSE-BINDING PROTEIN-RELATED"/>
    <property type="match status" value="1"/>
</dbReference>
<dbReference type="SUPFAM" id="SSF53850">
    <property type="entry name" value="Periplasmic binding protein-like II"/>
    <property type="match status" value="1"/>
</dbReference>
<name>A0A7J3X902_THEPE</name>
<reference evidence="1" key="1">
    <citation type="journal article" date="2020" name="mSystems">
        <title>Genome- and Community-Level Interaction Insights into Carbon Utilization and Element Cycling Functions of Hydrothermarchaeota in Hydrothermal Sediment.</title>
        <authorList>
            <person name="Zhou Z."/>
            <person name="Liu Y."/>
            <person name="Xu W."/>
            <person name="Pan J."/>
            <person name="Luo Z.H."/>
            <person name="Li M."/>
        </authorList>
    </citation>
    <scope>NUCLEOTIDE SEQUENCE [LARGE SCALE GENOMIC DNA]</scope>
    <source>
        <strain evidence="1">SpSt-1125</strain>
    </source>
</reference>